<dbReference type="EMBL" id="GBXM01095493">
    <property type="protein sequence ID" value="JAH13084.1"/>
    <property type="molecule type" value="Transcribed_RNA"/>
</dbReference>
<reference evidence="1" key="2">
    <citation type="journal article" date="2015" name="Fish Shellfish Immunol.">
        <title>Early steps in the European eel (Anguilla anguilla)-Vibrio vulnificus interaction in the gills: Role of the RtxA13 toxin.</title>
        <authorList>
            <person name="Callol A."/>
            <person name="Pajuelo D."/>
            <person name="Ebbesson L."/>
            <person name="Teles M."/>
            <person name="MacKenzie S."/>
            <person name="Amaro C."/>
        </authorList>
    </citation>
    <scope>NUCLEOTIDE SEQUENCE</scope>
</reference>
<dbReference type="AlphaFoldDB" id="A0A0E9Q8L1"/>
<accession>A0A0E9Q8L1</accession>
<sequence>MLLYFCSMLLFGMCQIILPLDVRIQNN</sequence>
<name>A0A0E9Q8L1_ANGAN</name>
<protein>
    <submittedName>
        <fullName evidence="1">Uncharacterized protein</fullName>
    </submittedName>
</protein>
<reference evidence="1" key="1">
    <citation type="submission" date="2014-11" db="EMBL/GenBank/DDBJ databases">
        <authorList>
            <person name="Amaro Gonzalez C."/>
        </authorList>
    </citation>
    <scope>NUCLEOTIDE SEQUENCE</scope>
</reference>
<organism evidence="1">
    <name type="scientific">Anguilla anguilla</name>
    <name type="common">European freshwater eel</name>
    <name type="synonym">Muraena anguilla</name>
    <dbReference type="NCBI Taxonomy" id="7936"/>
    <lineage>
        <taxon>Eukaryota</taxon>
        <taxon>Metazoa</taxon>
        <taxon>Chordata</taxon>
        <taxon>Craniata</taxon>
        <taxon>Vertebrata</taxon>
        <taxon>Euteleostomi</taxon>
        <taxon>Actinopterygii</taxon>
        <taxon>Neopterygii</taxon>
        <taxon>Teleostei</taxon>
        <taxon>Anguilliformes</taxon>
        <taxon>Anguillidae</taxon>
        <taxon>Anguilla</taxon>
    </lineage>
</organism>
<evidence type="ECO:0000313" key="1">
    <source>
        <dbReference type="EMBL" id="JAH13084.1"/>
    </source>
</evidence>
<proteinExistence type="predicted"/>